<evidence type="ECO:0000313" key="1">
    <source>
        <dbReference type="EMBL" id="EJN93582.1"/>
    </source>
</evidence>
<accession>A0ABN0GT79</accession>
<reference evidence="1 2" key="1">
    <citation type="submission" date="2009-12" db="EMBL/GenBank/DDBJ databases">
        <authorList>
            <person name="Lefebure T."/>
            <person name="Cornejo O.E."/>
            <person name="Pavinski Bitar P.D."/>
            <person name="Lang P."/>
            <person name="Stanhope M.J."/>
        </authorList>
    </citation>
    <scope>NUCLEOTIDE SEQUENCE [LARGE SCALE GENOMIC DNA]</scope>
    <source>
        <strain evidence="1 2">FA-1</strain>
    </source>
</reference>
<comment type="caution">
    <text evidence="1">The sequence shown here is derived from an EMBL/GenBank/DDBJ whole genome shotgun (WGS) entry which is preliminary data.</text>
</comment>
<dbReference type="EMBL" id="AJTZ01000005">
    <property type="protein sequence ID" value="EJN93582.1"/>
    <property type="molecule type" value="Genomic_DNA"/>
</dbReference>
<keyword evidence="2" id="KW-1185">Reference proteome</keyword>
<evidence type="ECO:0000313" key="2">
    <source>
        <dbReference type="Proteomes" id="UP000007815"/>
    </source>
</evidence>
<proteinExistence type="predicted"/>
<evidence type="ECO:0008006" key="3">
    <source>
        <dbReference type="Google" id="ProtNLM"/>
    </source>
</evidence>
<sequence length="98" mass="9231">MNSLALASMAFDNFEVADTALLSELEGGGLLLGITGAVVGGIAGGVYGAATGGAIGTMVLPGIGTVSGATIKGVRDGVALGGALGLAGAAVDTWGPWI</sequence>
<gene>
    <name evidence="1" type="ORF">SRA_03571</name>
</gene>
<protein>
    <recommendedName>
        <fullName evidence="3">Bacteriocin</fullName>
    </recommendedName>
</protein>
<dbReference type="Proteomes" id="UP000007815">
    <property type="component" value="Unassembled WGS sequence"/>
</dbReference>
<name>A0ABN0GT79_STRRT</name>
<organism evidence="1 2">
    <name type="scientific">Streptococcus ratti FA-1 = DSM 20564</name>
    <dbReference type="NCBI Taxonomy" id="699248"/>
    <lineage>
        <taxon>Bacteria</taxon>
        <taxon>Bacillati</taxon>
        <taxon>Bacillota</taxon>
        <taxon>Bacilli</taxon>
        <taxon>Lactobacillales</taxon>
        <taxon>Streptococcaceae</taxon>
        <taxon>Streptococcus</taxon>
    </lineage>
</organism>